<dbReference type="EMBL" id="KK915007">
    <property type="protein sequence ID" value="KDP24967.1"/>
    <property type="molecule type" value="Genomic_DNA"/>
</dbReference>
<accession>A0A067JM50</accession>
<sequence>MEAQVEMESEFQHMAHPRPCQVSTPVQGGTPQAVQASASHEEALDLKHAHANWHAPSRASLCLS</sequence>
<organism evidence="2 3">
    <name type="scientific">Jatropha curcas</name>
    <name type="common">Barbados nut</name>
    <dbReference type="NCBI Taxonomy" id="180498"/>
    <lineage>
        <taxon>Eukaryota</taxon>
        <taxon>Viridiplantae</taxon>
        <taxon>Streptophyta</taxon>
        <taxon>Embryophyta</taxon>
        <taxon>Tracheophyta</taxon>
        <taxon>Spermatophyta</taxon>
        <taxon>Magnoliopsida</taxon>
        <taxon>eudicotyledons</taxon>
        <taxon>Gunneridae</taxon>
        <taxon>Pentapetalae</taxon>
        <taxon>rosids</taxon>
        <taxon>fabids</taxon>
        <taxon>Malpighiales</taxon>
        <taxon>Euphorbiaceae</taxon>
        <taxon>Crotonoideae</taxon>
        <taxon>Jatropheae</taxon>
        <taxon>Jatropha</taxon>
    </lineage>
</organism>
<evidence type="ECO:0000313" key="3">
    <source>
        <dbReference type="Proteomes" id="UP000027138"/>
    </source>
</evidence>
<dbReference type="AlphaFoldDB" id="A0A067JM50"/>
<feature type="region of interest" description="Disordered" evidence="1">
    <location>
        <begin position="1"/>
        <end position="33"/>
    </location>
</feature>
<keyword evidence="3" id="KW-1185">Reference proteome</keyword>
<dbReference type="Proteomes" id="UP000027138">
    <property type="component" value="Unassembled WGS sequence"/>
</dbReference>
<feature type="compositionally biased region" description="Polar residues" evidence="1">
    <location>
        <begin position="21"/>
        <end position="33"/>
    </location>
</feature>
<evidence type="ECO:0000256" key="1">
    <source>
        <dbReference type="SAM" id="MobiDB-lite"/>
    </source>
</evidence>
<name>A0A067JM50_JATCU</name>
<reference evidence="2 3" key="1">
    <citation type="journal article" date="2014" name="PLoS ONE">
        <title>Global Analysis of Gene Expression Profiles in Physic Nut (Jatropha curcas L.) Seedlings Exposed to Salt Stress.</title>
        <authorList>
            <person name="Zhang L."/>
            <person name="Zhang C."/>
            <person name="Wu P."/>
            <person name="Chen Y."/>
            <person name="Li M."/>
            <person name="Jiang H."/>
            <person name="Wu G."/>
        </authorList>
    </citation>
    <scope>NUCLEOTIDE SEQUENCE [LARGE SCALE GENOMIC DNA]</scope>
    <source>
        <strain evidence="3">cv. GZQX0401</strain>
        <tissue evidence="2">Young leaves</tissue>
    </source>
</reference>
<evidence type="ECO:0000313" key="2">
    <source>
        <dbReference type="EMBL" id="KDP24967.1"/>
    </source>
</evidence>
<protein>
    <submittedName>
        <fullName evidence="2">Uncharacterized protein</fullName>
    </submittedName>
</protein>
<gene>
    <name evidence="2" type="ORF">JCGZ_24266</name>
</gene>
<proteinExistence type="predicted"/>